<dbReference type="GO" id="GO:0000175">
    <property type="term" value="F:3'-5'-RNA exonuclease activity"/>
    <property type="evidence" value="ECO:0007669"/>
    <property type="project" value="TreeGrafter"/>
</dbReference>
<dbReference type="InterPro" id="IPR027521">
    <property type="entry name" value="Usb1"/>
</dbReference>
<dbReference type="OrthoDB" id="49151at2759"/>
<keyword evidence="10" id="KW-1185">Reference proteome</keyword>
<dbReference type="GO" id="GO:0005634">
    <property type="term" value="C:nucleus"/>
    <property type="evidence" value="ECO:0007669"/>
    <property type="project" value="TreeGrafter"/>
</dbReference>
<reference evidence="9" key="1">
    <citation type="submission" date="2021-11" db="EMBL/GenBank/DDBJ databases">
        <authorList>
            <person name="Schell T."/>
        </authorList>
    </citation>
    <scope>NUCLEOTIDE SEQUENCE</scope>
    <source>
        <strain evidence="9">M5</strain>
    </source>
</reference>
<organism evidence="9 10">
    <name type="scientific">Daphnia galeata</name>
    <dbReference type="NCBI Taxonomy" id="27404"/>
    <lineage>
        <taxon>Eukaryota</taxon>
        <taxon>Metazoa</taxon>
        <taxon>Ecdysozoa</taxon>
        <taxon>Arthropoda</taxon>
        <taxon>Crustacea</taxon>
        <taxon>Branchiopoda</taxon>
        <taxon>Diplostraca</taxon>
        <taxon>Cladocera</taxon>
        <taxon>Anomopoda</taxon>
        <taxon>Daphniidae</taxon>
        <taxon>Daphnia</taxon>
    </lineage>
</organism>
<keyword evidence="3" id="KW-0456">Lyase</keyword>
<dbReference type="Pfam" id="PF09749">
    <property type="entry name" value="HVSL"/>
    <property type="match status" value="1"/>
</dbReference>
<evidence type="ECO:0000256" key="7">
    <source>
        <dbReference type="ARBA" id="ARBA00030030"/>
    </source>
</evidence>
<gene>
    <name evidence="9" type="ORF">DGAL_LOCUS7366</name>
</gene>
<comment type="caution">
    <text evidence="9">The sequence shown here is derived from an EMBL/GenBank/DDBJ whole genome shotgun (WGS) entry which is preliminary data.</text>
</comment>
<dbReference type="PANTHER" id="PTHR13522">
    <property type="entry name" value="U6 SNRNA PHOSPHODIESTERASE 1"/>
    <property type="match status" value="1"/>
</dbReference>
<evidence type="ECO:0000256" key="5">
    <source>
        <dbReference type="ARBA" id="ARBA00029300"/>
    </source>
</evidence>
<keyword evidence="2" id="KW-0378">Hydrolase</keyword>
<dbReference type="Proteomes" id="UP000789390">
    <property type="component" value="Unassembled WGS sequence"/>
</dbReference>
<evidence type="ECO:0000256" key="4">
    <source>
        <dbReference type="ARBA" id="ARBA00023242"/>
    </source>
</evidence>
<dbReference type="PANTHER" id="PTHR13522:SF3">
    <property type="entry name" value="U6 SNRNA PHOSPHODIESTERASE 1"/>
    <property type="match status" value="1"/>
</dbReference>
<feature type="region of interest" description="Disordered" evidence="8">
    <location>
        <begin position="12"/>
        <end position="49"/>
    </location>
</feature>
<evidence type="ECO:0000256" key="6">
    <source>
        <dbReference type="ARBA" id="ARBA00029543"/>
    </source>
</evidence>
<dbReference type="EMBL" id="CAKKLH010000142">
    <property type="protein sequence ID" value="CAH0104460.1"/>
    <property type="molecule type" value="Genomic_DNA"/>
</dbReference>
<evidence type="ECO:0000256" key="1">
    <source>
        <dbReference type="ARBA" id="ARBA00022722"/>
    </source>
</evidence>
<dbReference type="GO" id="GO:0016829">
    <property type="term" value="F:lyase activity"/>
    <property type="evidence" value="ECO:0007669"/>
    <property type="project" value="UniProtKB-KW"/>
</dbReference>
<keyword evidence="1" id="KW-0540">Nuclease</keyword>
<accession>A0A8J2WEL9</accession>
<dbReference type="GO" id="GO:0034477">
    <property type="term" value="P:U6 snRNA 3'-end processing"/>
    <property type="evidence" value="ECO:0007669"/>
    <property type="project" value="InterPro"/>
</dbReference>
<evidence type="ECO:0000256" key="8">
    <source>
        <dbReference type="SAM" id="MobiDB-lite"/>
    </source>
</evidence>
<evidence type="ECO:0000256" key="3">
    <source>
        <dbReference type="ARBA" id="ARBA00023239"/>
    </source>
</evidence>
<protein>
    <recommendedName>
        <fullName evidence="6">U6 snRNA phosphodiesterase 1</fullName>
    </recommendedName>
    <alternativeName>
        <fullName evidence="7">3'-5' RNA exonuclease USB1</fullName>
    </alternativeName>
</protein>
<evidence type="ECO:0000313" key="9">
    <source>
        <dbReference type="EMBL" id="CAH0104460.1"/>
    </source>
</evidence>
<comment type="catalytic activity">
    <reaction evidence="5">
        <text>a 3'-end uridylyl-uridine-RNA = a 3'-end 2',3'-cyclophospho-uridine-RNA + uridine</text>
        <dbReference type="Rhea" id="RHEA:46052"/>
        <dbReference type="Rhea" id="RHEA-COMP:17384"/>
        <dbReference type="Rhea" id="RHEA-COMP:17385"/>
        <dbReference type="ChEBI" id="CHEBI:16704"/>
        <dbReference type="ChEBI" id="CHEBI:85643"/>
        <dbReference type="ChEBI" id="CHEBI:85644"/>
    </reaction>
    <physiologicalReaction direction="left-to-right" evidence="5">
        <dbReference type="Rhea" id="RHEA:46053"/>
    </physiologicalReaction>
</comment>
<sequence>MDMIAAAYVCESDEEDSSNPWASSRVSAKRTIGRDEEFPSRPFKKTTNRLPAPKLIEYPETQEVVDDPSQHGNRIRNFPHERGNWASFIYLPCQGSKH</sequence>
<name>A0A8J2WEL9_9CRUS</name>
<dbReference type="AlphaFoldDB" id="A0A8J2WEL9"/>
<evidence type="ECO:0000256" key="2">
    <source>
        <dbReference type="ARBA" id="ARBA00022801"/>
    </source>
</evidence>
<proteinExistence type="predicted"/>
<keyword evidence="4" id="KW-0539">Nucleus</keyword>
<evidence type="ECO:0000313" key="10">
    <source>
        <dbReference type="Proteomes" id="UP000789390"/>
    </source>
</evidence>